<dbReference type="Proteomes" id="UP001165960">
    <property type="component" value="Unassembled WGS sequence"/>
</dbReference>
<evidence type="ECO:0000313" key="1">
    <source>
        <dbReference type="EMBL" id="KAJ9068312.1"/>
    </source>
</evidence>
<dbReference type="EMBL" id="QTSX02003754">
    <property type="protein sequence ID" value="KAJ9068312.1"/>
    <property type="molecule type" value="Genomic_DNA"/>
</dbReference>
<name>A0ACC2T1Z2_9FUNG</name>
<accession>A0ACC2T1Z2</accession>
<gene>
    <name evidence="1" type="ORF">DSO57_1030094</name>
</gene>
<comment type="caution">
    <text evidence="1">The sequence shown here is derived from an EMBL/GenBank/DDBJ whole genome shotgun (WGS) entry which is preliminary data.</text>
</comment>
<proteinExistence type="predicted"/>
<keyword evidence="2" id="KW-1185">Reference proteome</keyword>
<organism evidence="1 2">
    <name type="scientific">Entomophthora muscae</name>
    <dbReference type="NCBI Taxonomy" id="34485"/>
    <lineage>
        <taxon>Eukaryota</taxon>
        <taxon>Fungi</taxon>
        <taxon>Fungi incertae sedis</taxon>
        <taxon>Zoopagomycota</taxon>
        <taxon>Entomophthoromycotina</taxon>
        <taxon>Entomophthoromycetes</taxon>
        <taxon>Entomophthorales</taxon>
        <taxon>Entomophthoraceae</taxon>
        <taxon>Entomophthora</taxon>
    </lineage>
</organism>
<sequence>MFNNQFEDKPDEVQAILRELQKDCKVENQKLYKHHEGAKYIFPRPLERPDLIMVAHKAVGHMGLRKTVHQLQLHSAICHLENAIYKDTI</sequence>
<evidence type="ECO:0000313" key="2">
    <source>
        <dbReference type="Proteomes" id="UP001165960"/>
    </source>
</evidence>
<protein>
    <submittedName>
        <fullName evidence="1">Uncharacterized protein</fullName>
    </submittedName>
</protein>
<reference evidence="1" key="1">
    <citation type="submission" date="2022-04" db="EMBL/GenBank/DDBJ databases">
        <title>Genome of the entomopathogenic fungus Entomophthora muscae.</title>
        <authorList>
            <person name="Elya C."/>
            <person name="Lovett B.R."/>
            <person name="Lee E."/>
            <person name="Macias A.M."/>
            <person name="Hajek A.E."/>
            <person name="De Bivort B.L."/>
            <person name="Kasson M.T."/>
            <person name="De Fine Licht H.H."/>
            <person name="Stajich J.E."/>
        </authorList>
    </citation>
    <scope>NUCLEOTIDE SEQUENCE</scope>
    <source>
        <strain evidence="1">Berkeley</strain>
    </source>
</reference>